<dbReference type="InterPro" id="IPR025250">
    <property type="entry name" value="DUF4199"/>
</dbReference>
<evidence type="ECO:0000256" key="1">
    <source>
        <dbReference type="SAM" id="Phobius"/>
    </source>
</evidence>
<evidence type="ECO:0008006" key="3">
    <source>
        <dbReference type="Google" id="ProtNLM"/>
    </source>
</evidence>
<sequence length="132" mass="15425">MAKYQVEIKWGVIFSVVALVWMIFEKTMGWHSIHIDKHATYTMLFFPIAILVYLFALREKRSSLGNLMTWKEGFKSGIIIGFIVALIAPLNQFIFHKYISPDYFSNVIQYSVTNDLISLNQAEEFFTLKNYI</sequence>
<gene>
    <name evidence="2" type="ORF">S01H4_52293</name>
</gene>
<dbReference type="EMBL" id="BART01029861">
    <property type="protein sequence ID" value="GAH11581.1"/>
    <property type="molecule type" value="Genomic_DNA"/>
</dbReference>
<keyword evidence="1" id="KW-0812">Transmembrane</keyword>
<name>X1CT08_9ZZZZ</name>
<keyword evidence="1" id="KW-1133">Transmembrane helix</keyword>
<evidence type="ECO:0000313" key="2">
    <source>
        <dbReference type="EMBL" id="GAH11581.1"/>
    </source>
</evidence>
<dbReference type="AlphaFoldDB" id="X1CT08"/>
<feature type="transmembrane region" description="Helical" evidence="1">
    <location>
        <begin position="39"/>
        <end position="57"/>
    </location>
</feature>
<feature type="transmembrane region" description="Helical" evidence="1">
    <location>
        <begin position="7"/>
        <end position="24"/>
    </location>
</feature>
<organism evidence="2">
    <name type="scientific">marine sediment metagenome</name>
    <dbReference type="NCBI Taxonomy" id="412755"/>
    <lineage>
        <taxon>unclassified sequences</taxon>
        <taxon>metagenomes</taxon>
        <taxon>ecological metagenomes</taxon>
    </lineage>
</organism>
<feature type="non-terminal residue" evidence="2">
    <location>
        <position position="132"/>
    </location>
</feature>
<comment type="caution">
    <text evidence="2">The sequence shown here is derived from an EMBL/GenBank/DDBJ whole genome shotgun (WGS) entry which is preliminary data.</text>
</comment>
<dbReference type="Pfam" id="PF13858">
    <property type="entry name" value="DUF4199"/>
    <property type="match status" value="1"/>
</dbReference>
<accession>X1CT08</accession>
<proteinExistence type="predicted"/>
<keyword evidence="1" id="KW-0472">Membrane</keyword>
<feature type="transmembrane region" description="Helical" evidence="1">
    <location>
        <begin position="78"/>
        <end position="95"/>
    </location>
</feature>
<reference evidence="2" key="1">
    <citation type="journal article" date="2014" name="Front. Microbiol.">
        <title>High frequency of phylogenetically diverse reductive dehalogenase-homologous genes in deep subseafloor sedimentary metagenomes.</title>
        <authorList>
            <person name="Kawai M."/>
            <person name="Futagami T."/>
            <person name="Toyoda A."/>
            <person name="Takaki Y."/>
            <person name="Nishi S."/>
            <person name="Hori S."/>
            <person name="Arai W."/>
            <person name="Tsubouchi T."/>
            <person name="Morono Y."/>
            <person name="Uchiyama I."/>
            <person name="Ito T."/>
            <person name="Fujiyama A."/>
            <person name="Inagaki F."/>
            <person name="Takami H."/>
        </authorList>
    </citation>
    <scope>NUCLEOTIDE SEQUENCE</scope>
    <source>
        <strain evidence="2">Expedition CK06-06</strain>
    </source>
</reference>
<protein>
    <recommendedName>
        <fullName evidence="3">DUF4199 domain-containing protein</fullName>
    </recommendedName>
</protein>